<dbReference type="EMBL" id="NBWZ01000001">
    <property type="protein sequence ID" value="RFA08836.1"/>
    <property type="molecule type" value="Genomic_DNA"/>
</dbReference>
<proteinExistence type="predicted"/>
<dbReference type="CDD" id="cd01823">
    <property type="entry name" value="SEST_like"/>
    <property type="match status" value="1"/>
</dbReference>
<keyword evidence="5" id="KW-0732">Signal</keyword>
<feature type="domain" description="SGNH hydrolase-type esterase" evidence="6">
    <location>
        <begin position="67"/>
        <end position="331"/>
    </location>
</feature>
<dbReference type="RefSeq" id="WP_116414237.1">
    <property type="nucleotide sequence ID" value="NZ_VFOO01000001.1"/>
</dbReference>
<feature type="disulfide bond" evidence="2">
    <location>
        <begin position="89"/>
        <end position="113"/>
    </location>
</feature>
<dbReference type="GO" id="GO:0004806">
    <property type="term" value="F:triacylglycerol lipase activity"/>
    <property type="evidence" value="ECO:0007669"/>
    <property type="project" value="TreeGrafter"/>
</dbReference>
<accession>A0A3E0VFV7</accession>
<feature type="active site" evidence="1">
    <location>
        <position position="326"/>
    </location>
</feature>
<feature type="compositionally biased region" description="Low complexity" evidence="3">
    <location>
        <begin position="363"/>
        <end position="386"/>
    </location>
</feature>
<feature type="signal peptide" evidence="5">
    <location>
        <begin position="1"/>
        <end position="27"/>
    </location>
</feature>
<dbReference type="Pfam" id="PF13472">
    <property type="entry name" value="Lipase_GDSL_2"/>
    <property type="match status" value="1"/>
</dbReference>
<keyword evidence="4" id="KW-0472">Membrane</keyword>
<dbReference type="Gene3D" id="3.40.50.1110">
    <property type="entry name" value="SGNH hydrolase"/>
    <property type="match status" value="1"/>
</dbReference>
<feature type="disulfide bond" evidence="2">
    <location>
        <begin position="242"/>
        <end position="297"/>
    </location>
</feature>
<dbReference type="InterPro" id="IPR037460">
    <property type="entry name" value="SEST-like"/>
</dbReference>
<evidence type="ECO:0000256" key="5">
    <source>
        <dbReference type="SAM" id="SignalP"/>
    </source>
</evidence>
<feature type="chain" id="PRO_5017802379" description="SGNH hydrolase-type esterase domain-containing protein" evidence="5">
    <location>
        <begin position="28"/>
        <end position="435"/>
    </location>
</feature>
<evidence type="ECO:0000259" key="6">
    <source>
        <dbReference type="Pfam" id="PF13472"/>
    </source>
</evidence>
<evidence type="ECO:0000256" key="4">
    <source>
        <dbReference type="SAM" id="Phobius"/>
    </source>
</evidence>
<protein>
    <recommendedName>
        <fullName evidence="6">SGNH hydrolase-type esterase domain-containing protein</fullName>
    </recommendedName>
</protein>
<keyword evidence="4" id="KW-1133">Transmembrane helix</keyword>
<evidence type="ECO:0000256" key="1">
    <source>
        <dbReference type="PIRSR" id="PIRSR637460-1"/>
    </source>
</evidence>
<keyword evidence="8" id="KW-1185">Reference proteome</keyword>
<comment type="caution">
    <text evidence="7">The sequence shown here is derived from an EMBL/GenBank/DDBJ whole genome shotgun (WGS) entry which is preliminary data.</text>
</comment>
<dbReference type="SUPFAM" id="SSF52266">
    <property type="entry name" value="SGNH hydrolase"/>
    <property type="match status" value="1"/>
</dbReference>
<name>A0A3E0VFV7_9MICO</name>
<feature type="active site" description="Nucleophile" evidence="1">
    <location>
        <position position="71"/>
    </location>
</feature>
<evidence type="ECO:0000256" key="2">
    <source>
        <dbReference type="PIRSR" id="PIRSR637460-2"/>
    </source>
</evidence>
<feature type="region of interest" description="Disordered" evidence="3">
    <location>
        <begin position="350"/>
        <end position="388"/>
    </location>
</feature>
<dbReference type="OrthoDB" id="5503950at2"/>
<feature type="disulfide bond" evidence="2">
    <location>
        <begin position="165"/>
        <end position="185"/>
    </location>
</feature>
<organism evidence="7 8">
    <name type="scientific">Subtercola boreus</name>
    <dbReference type="NCBI Taxonomy" id="120213"/>
    <lineage>
        <taxon>Bacteria</taxon>
        <taxon>Bacillati</taxon>
        <taxon>Actinomycetota</taxon>
        <taxon>Actinomycetes</taxon>
        <taxon>Micrococcales</taxon>
        <taxon>Microbacteriaceae</taxon>
        <taxon>Subtercola</taxon>
    </lineage>
</organism>
<dbReference type="Proteomes" id="UP000256486">
    <property type="component" value="Unassembled WGS sequence"/>
</dbReference>
<feature type="transmembrane region" description="Helical" evidence="4">
    <location>
        <begin position="403"/>
        <end position="428"/>
    </location>
</feature>
<dbReference type="InterPro" id="IPR013830">
    <property type="entry name" value="SGNH_hydro"/>
</dbReference>
<gene>
    <name evidence="7" type="ORF">B7R54_06055</name>
</gene>
<dbReference type="GO" id="GO:0019433">
    <property type="term" value="P:triglyceride catabolic process"/>
    <property type="evidence" value="ECO:0007669"/>
    <property type="project" value="TreeGrafter"/>
</dbReference>
<dbReference type="AlphaFoldDB" id="A0A3E0VFV7"/>
<keyword evidence="4" id="KW-0812">Transmembrane</keyword>
<keyword evidence="2" id="KW-1015">Disulfide bond</keyword>
<dbReference type="InterPro" id="IPR036514">
    <property type="entry name" value="SGNH_hydro_sf"/>
</dbReference>
<evidence type="ECO:0000313" key="7">
    <source>
        <dbReference type="EMBL" id="RFA08836.1"/>
    </source>
</evidence>
<dbReference type="PANTHER" id="PTHR37981:SF1">
    <property type="entry name" value="SGNH HYDROLASE-TYPE ESTERASE DOMAIN-CONTAINING PROTEIN"/>
    <property type="match status" value="1"/>
</dbReference>
<reference evidence="7 8" key="1">
    <citation type="submission" date="2017-04" db="EMBL/GenBank/DDBJ databases">
        <title>Comparative genome analysis of Subtercola boreus.</title>
        <authorList>
            <person name="Cho Y.-J."/>
            <person name="Cho A."/>
            <person name="Kim O.-S."/>
            <person name="Lee J.-I."/>
        </authorList>
    </citation>
    <scope>NUCLEOTIDE SEQUENCE [LARGE SCALE GENOMIC DNA]</scope>
    <source>
        <strain evidence="7 8">K300</strain>
    </source>
</reference>
<evidence type="ECO:0000313" key="8">
    <source>
        <dbReference type="Proteomes" id="UP000256486"/>
    </source>
</evidence>
<feature type="compositionally biased region" description="Pro residues" evidence="3">
    <location>
        <begin position="351"/>
        <end position="362"/>
    </location>
</feature>
<evidence type="ECO:0000256" key="3">
    <source>
        <dbReference type="SAM" id="MobiDB-lite"/>
    </source>
</evidence>
<dbReference type="PANTHER" id="PTHR37981">
    <property type="entry name" value="LIPASE 2"/>
    <property type="match status" value="1"/>
</dbReference>
<sequence length="435" mass="42818">MRRGRLARWVGLAAVVALAGVAPVALASSASASSASASSASASSASASSASASTEAALPTDGLKYVAIGDSYSSGLGVGEINPDVPSDCGQSLQNFPHQLAATLGLDLTDVTCSGAQAENLTTVPQPVNGTTVPVQTAALDASTDVVTISVGGNGLKFTTVAAACAAATPNGPLVGPGLSALTSCQQIPAIAALPARIPLLGQVIGATYAAVRAAAPNAKVFVLGYPSIAPDAANLPASGSCFSPVTLPGGFPFTDADTPFLHTIEEALDDTVQDQAVAAGFTYVPTFGESLAHSACAPAATSYVNGVFVDFTVPTAPVVEEKSLHPNANGVDFMARLAETAVADAFPVTSTPPPTPTPTPTAAPTAAPTVSPVTPDPTATVAAHDAAPKPGAGSGALAATGVFAPMLIAVGVFALLAVLAGVGMVFARRRILRG</sequence>